<keyword evidence="3" id="KW-1185">Reference proteome</keyword>
<evidence type="ECO:0000313" key="3">
    <source>
        <dbReference type="Proteomes" id="UP000257144"/>
    </source>
</evidence>
<reference evidence="2 3" key="1">
    <citation type="submission" date="2018-07" db="EMBL/GenBank/DDBJ databases">
        <title>Bacillus sp. YLB-04 draft genome sequence.</title>
        <authorList>
            <person name="Yu L."/>
            <person name="Tang X."/>
        </authorList>
    </citation>
    <scope>NUCLEOTIDE SEQUENCE [LARGE SCALE GENOMIC DNA]</scope>
    <source>
        <strain evidence="2 3">YLB-04</strain>
    </source>
</reference>
<keyword evidence="2" id="KW-0489">Methyltransferase</keyword>
<dbReference type="EMBL" id="QNQT01000007">
    <property type="protein sequence ID" value="RDU36099.1"/>
    <property type="molecule type" value="Genomic_DNA"/>
</dbReference>
<dbReference type="InterPro" id="IPR013216">
    <property type="entry name" value="Methyltransf_11"/>
</dbReference>
<evidence type="ECO:0000313" key="2">
    <source>
        <dbReference type="EMBL" id="RDU36099.1"/>
    </source>
</evidence>
<gene>
    <name evidence="2" type="ORF">DRW41_15715</name>
</gene>
<dbReference type="GO" id="GO:0008757">
    <property type="term" value="F:S-adenosylmethionine-dependent methyltransferase activity"/>
    <property type="evidence" value="ECO:0007669"/>
    <property type="project" value="InterPro"/>
</dbReference>
<dbReference type="PANTHER" id="PTHR43591:SF110">
    <property type="entry name" value="RHODANESE DOMAIN-CONTAINING PROTEIN"/>
    <property type="match status" value="1"/>
</dbReference>
<name>A0A3D8GPK2_9BACI</name>
<comment type="caution">
    <text evidence="2">The sequence shown here is derived from an EMBL/GenBank/DDBJ whole genome shotgun (WGS) entry which is preliminary data.</text>
</comment>
<keyword evidence="2" id="KW-0808">Transferase</keyword>
<dbReference type="SUPFAM" id="SSF53335">
    <property type="entry name" value="S-adenosyl-L-methionine-dependent methyltransferases"/>
    <property type="match status" value="1"/>
</dbReference>
<dbReference type="InterPro" id="IPR029063">
    <property type="entry name" value="SAM-dependent_MTases_sf"/>
</dbReference>
<dbReference type="CDD" id="cd02440">
    <property type="entry name" value="AdoMet_MTases"/>
    <property type="match status" value="1"/>
</dbReference>
<dbReference type="OrthoDB" id="43862at2"/>
<dbReference type="PANTHER" id="PTHR43591">
    <property type="entry name" value="METHYLTRANSFERASE"/>
    <property type="match status" value="1"/>
</dbReference>
<dbReference type="Proteomes" id="UP000257144">
    <property type="component" value="Unassembled WGS sequence"/>
</dbReference>
<organism evidence="2 3">
    <name type="scientific">Neobacillus piezotolerans</name>
    <dbReference type="NCBI Taxonomy" id="2259171"/>
    <lineage>
        <taxon>Bacteria</taxon>
        <taxon>Bacillati</taxon>
        <taxon>Bacillota</taxon>
        <taxon>Bacilli</taxon>
        <taxon>Bacillales</taxon>
        <taxon>Bacillaceae</taxon>
        <taxon>Neobacillus</taxon>
    </lineage>
</organism>
<accession>A0A3D8GPK2</accession>
<dbReference type="GO" id="GO:0032259">
    <property type="term" value="P:methylation"/>
    <property type="evidence" value="ECO:0007669"/>
    <property type="project" value="UniProtKB-KW"/>
</dbReference>
<dbReference type="Gene3D" id="3.40.50.150">
    <property type="entry name" value="Vaccinia Virus protein VP39"/>
    <property type="match status" value="1"/>
</dbReference>
<protein>
    <submittedName>
        <fullName evidence="2">Class I SAM-dependent methyltransferase</fullName>
    </submittedName>
</protein>
<proteinExistence type="predicted"/>
<sequence>MLMGEQIGQTSTILDVGCGTGQTAAFLALQYGADITGMDINPIMVEKAKNRMAAHQVPVKIILGSIEDIPLEDGSFDFVLSESVLSFVNKQKALQEIYRVLRSGGRFIVNELTVNKQPDPKDAEEIKAFYGFDSLPLELDWKVLLEQAGFKNIAINRNGQSILQTHQMPEFHYSDVIEPNLFEVFNQHYMIMLKYQDILSYRVLTCTK</sequence>
<evidence type="ECO:0000259" key="1">
    <source>
        <dbReference type="Pfam" id="PF08241"/>
    </source>
</evidence>
<dbReference type="Pfam" id="PF08241">
    <property type="entry name" value="Methyltransf_11"/>
    <property type="match status" value="1"/>
</dbReference>
<dbReference type="AlphaFoldDB" id="A0A3D8GPK2"/>
<feature type="domain" description="Methyltransferase type 11" evidence="1">
    <location>
        <begin position="14"/>
        <end position="109"/>
    </location>
</feature>